<evidence type="ECO:0000256" key="1">
    <source>
        <dbReference type="SAM" id="MobiDB-lite"/>
    </source>
</evidence>
<feature type="compositionally biased region" description="Polar residues" evidence="1">
    <location>
        <begin position="458"/>
        <end position="470"/>
    </location>
</feature>
<comment type="caution">
    <text evidence="3">The sequence shown here is derived from an EMBL/GenBank/DDBJ whole genome shotgun (WGS) entry which is preliminary data.</text>
</comment>
<dbReference type="InterPro" id="IPR047329">
    <property type="entry name" value="RUN_SNX29"/>
</dbReference>
<dbReference type="STRING" id="158441.A0A226D4J0"/>
<dbReference type="OMA" id="FHAKEAP"/>
<dbReference type="Pfam" id="PF02759">
    <property type="entry name" value="RUN"/>
    <property type="match status" value="1"/>
</dbReference>
<organism evidence="3 4">
    <name type="scientific">Folsomia candida</name>
    <name type="common">Springtail</name>
    <dbReference type="NCBI Taxonomy" id="158441"/>
    <lineage>
        <taxon>Eukaryota</taxon>
        <taxon>Metazoa</taxon>
        <taxon>Ecdysozoa</taxon>
        <taxon>Arthropoda</taxon>
        <taxon>Hexapoda</taxon>
        <taxon>Collembola</taxon>
        <taxon>Entomobryomorpha</taxon>
        <taxon>Isotomoidea</taxon>
        <taxon>Isotomidae</taxon>
        <taxon>Proisotominae</taxon>
        <taxon>Folsomia</taxon>
    </lineage>
</organism>
<evidence type="ECO:0000313" key="4">
    <source>
        <dbReference type="Proteomes" id="UP000198287"/>
    </source>
</evidence>
<dbReference type="Proteomes" id="UP000198287">
    <property type="component" value="Unassembled WGS sequence"/>
</dbReference>
<feature type="compositionally biased region" description="Basic and acidic residues" evidence="1">
    <location>
        <begin position="377"/>
        <end position="390"/>
    </location>
</feature>
<evidence type="ECO:0000259" key="2">
    <source>
        <dbReference type="PROSITE" id="PS50826"/>
    </source>
</evidence>
<protein>
    <submittedName>
        <fullName evidence="3">Sorting nexin-29</fullName>
    </submittedName>
</protein>
<dbReference type="AlphaFoldDB" id="A0A226D4J0"/>
<dbReference type="InterPro" id="IPR037213">
    <property type="entry name" value="Run_dom_sf"/>
</dbReference>
<dbReference type="Gene3D" id="1.20.58.900">
    <property type="match status" value="1"/>
</dbReference>
<feature type="compositionally biased region" description="Polar residues" evidence="1">
    <location>
        <begin position="200"/>
        <end position="209"/>
    </location>
</feature>
<reference evidence="3 4" key="1">
    <citation type="submission" date="2015-12" db="EMBL/GenBank/DDBJ databases">
        <title>The genome of Folsomia candida.</title>
        <authorList>
            <person name="Faddeeva A."/>
            <person name="Derks M.F."/>
            <person name="Anvar Y."/>
            <person name="Smit S."/>
            <person name="Van Straalen N."/>
            <person name="Roelofs D."/>
        </authorList>
    </citation>
    <scope>NUCLEOTIDE SEQUENCE [LARGE SCALE GENOMIC DNA]</scope>
    <source>
        <strain evidence="3 4">VU population</strain>
        <tissue evidence="3">Whole body</tissue>
    </source>
</reference>
<dbReference type="SMART" id="SM00593">
    <property type="entry name" value="RUN"/>
    <property type="match status" value="1"/>
</dbReference>
<feature type="domain" description="RUN" evidence="2">
    <location>
        <begin position="32"/>
        <end position="157"/>
    </location>
</feature>
<name>A0A226D4J0_FOLCA</name>
<gene>
    <name evidence="3" type="ORF">Fcan01_26033</name>
</gene>
<feature type="region of interest" description="Disordered" evidence="1">
    <location>
        <begin position="363"/>
        <end position="429"/>
    </location>
</feature>
<keyword evidence="4" id="KW-1185">Reference proteome</keyword>
<proteinExistence type="predicted"/>
<feature type="region of interest" description="Disordered" evidence="1">
    <location>
        <begin position="197"/>
        <end position="287"/>
    </location>
</feature>
<dbReference type="CDD" id="cd17689">
    <property type="entry name" value="RUN_SNX29"/>
    <property type="match status" value="1"/>
</dbReference>
<sequence length="495" mass="53166">MNPIPKDQLLSKLLDGVKGCQSRFGSRTELATEDEETVRKLCIAFEDVFLHGAKLPEKGRSLWQMTENFSQLSKHDAERFLLLHNVRTDHGRARAWLRSSLNEHSLERYILIILSLDTLPSYYETWAFLRDPELSTILPHTAAGLGSVLFALVVDNPLLDCWVRPTISKEDAVASPVEVAEVADQFLAALKKDQAAAADCSTTPNQRRPNLSLGKKKKKPHVNVVSFDDDGNNDAATKKSTTSTTPSKTHDDRNSTSPPQHHSSSTSTATTPTPTPTTPTPHKLVNSATSPVQIIASRTPSSASTSCGLQSHQNYLEDSSLPEISVYSSSVKSADCISVNSIYSDCSERVDLENVMTMGVGGDLSFGNISPSQRLKPVRDRAGTSGRDDGGSSSGGGGGTGGTGTDSDPNNDSSSQDLNLIPVPNFDPETSRRVAPELQIDLDMSAAAADLSPSPGATTPSYASEPVSSSRTHRHHSGKGPVSNIYDHICSLSFI</sequence>
<feature type="compositionally biased region" description="Low complexity" evidence="1">
    <location>
        <begin position="238"/>
        <end position="247"/>
    </location>
</feature>
<feature type="compositionally biased region" description="Low complexity" evidence="1">
    <location>
        <begin position="405"/>
        <end position="419"/>
    </location>
</feature>
<dbReference type="SUPFAM" id="SSF140741">
    <property type="entry name" value="RUN domain-like"/>
    <property type="match status" value="1"/>
</dbReference>
<dbReference type="OrthoDB" id="93876at2759"/>
<feature type="compositionally biased region" description="Low complexity" evidence="1">
    <location>
        <begin position="255"/>
        <end position="272"/>
    </location>
</feature>
<dbReference type="PANTHER" id="PTHR47194">
    <property type="entry name" value="SORTING NEXIN-29-RELATED"/>
    <property type="match status" value="1"/>
</dbReference>
<feature type="compositionally biased region" description="Gly residues" evidence="1">
    <location>
        <begin position="392"/>
        <end position="404"/>
    </location>
</feature>
<feature type="region of interest" description="Disordered" evidence="1">
    <location>
        <begin position="449"/>
        <end position="480"/>
    </location>
</feature>
<accession>A0A226D4J0</accession>
<dbReference type="PANTHER" id="PTHR47194:SF3">
    <property type="entry name" value="SORTING NEXIN 29"/>
    <property type="match status" value="1"/>
</dbReference>
<dbReference type="InterPro" id="IPR004012">
    <property type="entry name" value="Run_dom"/>
</dbReference>
<dbReference type="EMBL" id="LNIX01000040">
    <property type="protein sequence ID" value="OXA39176.1"/>
    <property type="molecule type" value="Genomic_DNA"/>
</dbReference>
<evidence type="ECO:0000313" key="3">
    <source>
        <dbReference type="EMBL" id="OXA39176.1"/>
    </source>
</evidence>
<dbReference type="PROSITE" id="PS50826">
    <property type="entry name" value="RUN"/>
    <property type="match status" value="1"/>
</dbReference>